<dbReference type="GO" id="GO:0055091">
    <property type="term" value="P:phospholipid homeostasis"/>
    <property type="evidence" value="ECO:0007669"/>
    <property type="project" value="TreeGrafter"/>
</dbReference>
<feature type="domain" description="Phosphatidylglycerol lysyltransferase C-terminal" evidence="15">
    <location>
        <begin position="542"/>
        <end position="828"/>
    </location>
</feature>
<keyword evidence="11" id="KW-0046">Antibiotic resistance</keyword>
<keyword evidence="6 16" id="KW-0808">Transferase</keyword>
<feature type="transmembrane region" description="Helical" evidence="14">
    <location>
        <begin position="138"/>
        <end position="160"/>
    </location>
</feature>
<keyword evidence="8 14" id="KW-1133">Transmembrane helix</keyword>
<evidence type="ECO:0000256" key="4">
    <source>
        <dbReference type="ARBA" id="ARBA00021546"/>
    </source>
</evidence>
<dbReference type="PANTHER" id="PTHR34697">
    <property type="entry name" value="PHOSPHATIDYLGLYCEROL LYSYLTRANSFERASE"/>
    <property type="match status" value="1"/>
</dbReference>
<dbReference type="EC" id="2.3.2.3" evidence="3"/>
<evidence type="ECO:0000256" key="10">
    <source>
        <dbReference type="ARBA" id="ARBA00023136"/>
    </source>
</evidence>
<comment type="similarity">
    <text evidence="2">Belongs to the LPG synthase family.</text>
</comment>
<keyword evidence="5" id="KW-1003">Cell membrane</keyword>
<dbReference type="Pfam" id="PF09924">
    <property type="entry name" value="LPG_synthase_C"/>
    <property type="match status" value="1"/>
</dbReference>
<dbReference type="InterPro" id="IPR051211">
    <property type="entry name" value="PG_lysyltransferase"/>
</dbReference>
<sequence>MSSTQDKIRLVSRLQQWKPWLIGAAALIIAALLAEALRGLLQEFSYQDLVAAIRSTSATALALAVVATAVSYFSLTGYDHSSLRYVGAQVPYRVVAQSAFIAYALSNTIGLGVLTGGAVRMRLYGAAGIEAGQISRAIAFNAAAFGLGISVVGAAALLWGSTSVAPAIGVPATALQVVAAIILAGAAVLLYLCRSGRERLLFGRIRLRLPSASLALQQLLFSAIDISATAAVLWLLLPPDVIGFPEFVGFFAIAVVLGVLSHVPGGLGVFEAIMLLALKDRMPTESLAAALVLYRLIYYVLPLLLALGLLVIHEVRQGTATAVTRAAVSLSPLLLAAYTLVVGVILLISGVTPATNEATDLLALHVPLPIVEASHFLGSIAGLGLLFVARGMLLRLDAAWWAGLLLGIASFVLALPKGIAISEAVLIGFLVLSLSLSHKQFTRRASLLAQPFTGGWLLSVAVIIGALTGLLFFAYRDVDYTQQLWWQFEFDGHAPRSLRALVAVALLALAIALRQLLRPPTTVLPKSDTEELDRAAEVLRQQPAADACIALMGDKHFLFSDSGNAFMMFGRRGRSWVGLFDPIGPQSEWSELVWRFLERSREQGGRASFYQVRPQTLPVYLDAGLRVFKLGEYASVRLTDFSVKGKSRADLRQAVNRGEREGLSLEILSGPSVRQAMGELRAISDAWLGQHRAAEKGFSLGSFSESYVERLPVAVVRDQQRTVAFATLMATDRKTEASVDLMRHLPGAPNGTMDFLFVKLLQHFQSEGFERFGLGMAPLSGMAQHPLAPGWHRLGRLLFAHGEHFYNFQGLRAFKEKFHPEWEARYLAAPGGMTPLFVLADIAALISGGLRGIISK</sequence>
<dbReference type="InterPro" id="IPR024320">
    <property type="entry name" value="LPG_synthase_C"/>
</dbReference>
<evidence type="ECO:0000256" key="12">
    <source>
        <dbReference type="ARBA" id="ARBA00031899"/>
    </source>
</evidence>
<dbReference type="EMBL" id="JACHHZ010000004">
    <property type="protein sequence ID" value="MBB6094867.1"/>
    <property type="molecule type" value="Genomic_DNA"/>
</dbReference>
<evidence type="ECO:0000256" key="13">
    <source>
        <dbReference type="ARBA" id="ARBA00047540"/>
    </source>
</evidence>
<evidence type="ECO:0000256" key="1">
    <source>
        <dbReference type="ARBA" id="ARBA00004651"/>
    </source>
</evidence>
<accession>A0A841HP04</accession>
<evidence type="ECO:0000256" key="7">
    <source>
        <dbReference type="ARBA" id="ARBA00022692"/>
    </source>
</evidence>
<proteinExistence type="inferred from homology"/>
<feature type="transmembrane region" description="Helical" evidence="14">
    <location>
        <begin position="290"/>
        <end position="313"/>
    </location>
</feature>
<dbReference type="SUPFAM" id="SSF55729">
    <property type="entry name" value="Acyl-CoA N-acyltransferases (Nat)"/>
    <property type="match status" value="1"/>
</dbReference>
<evidence type="ECO:0000313" key="16">
    <source>
        <dbReference type="EMBL" id="MBB6094867.1"/>
    </source>
</evidence>
<dbReference type="PANTHER" id="PTHR34697:SF2">
    <property type="entry name" value="PHOSPHATIDYLGLYCEROL LYSYLTRANSFERASE"/>
    <property type="match status" value="1"/>
</dbReference>
<dbReference type="GO" id="GO:0005886">
    <property type="term" value="C:plasma membrane"/>
    <property type="evidence" value="ECO:0007669"/>
    <property type="project" value="UniProtKB-SubCell"/>
</dbReference>
<dbReference type="GO" id="GO:0006629">
    <property type="term" value="P:lipid metabolic process"/>
    <property type="evidence" value="ECO:0007669"/>
    <property type="project" value="UniProtKB-KW"/>
</dbReference>
<feature type="transmembrane region" description="Helical" evidence="14">
    <location>
        <begin position="53"/>
        <end position="75"/>
    </location>
</feature>
<dbReference type="Proteomes" id="UP000588068">
    <property type="component" value="Unassembled WGS sequence"/>
</dbReference>
<dbReference type="InterPro" id="IPR022791">
    <property type="entry name" value="L-PG_synthase/AglD"/>
</dbReference>
<protein>
    <recommendedName>
        <fullName evidence="4">Phosphatidylglycerol lysyltransferase</fullName>
        <ecNumber evidence="3">2.3.2.3</ecNumber>
    </recommendedName>
    <alternativeName>
        <fullName evidence="12">Lysylphosphatidylglycerol synthase</fullName>
    </alternativeName>
</protein>
<comment type="subcellular location">
    <subcellularLocation>
        <location evidence="1">Cell membrane</location>
        <topology evidence="1">Multi-pass membrane protein</topology>
    </subcellularLocation>
</comment>
<feature type="transmembrane region" description="Helical" evidence="14">
    <location>
        <begin position="498"/>
        <end position="517"/>
    </location>
</feature>
<feature type="transmembrane region" description="Helical" evidence="14">
    <location>
        <begin position="399"/>
        <end position="432"/>
    </location>
</feature>
<evidence type="ECO:0000256" key="14">
    <source>
        <dbReference type="SAM" id="Phobius"/>
    </source>
</evidence>
<dbReference type="NCBIfam" id="NF033480">
    <property type="entry name" value="bifunc_MprF"/>
    <property type="match status" value="1"/>
</dbReference>
<evidence type="ECO:0000256" key="11">
    <source>
        <dbReference type="ARBA" id="ARBA00023251"/>
    </source>
</evidence>
<keyword evidence="16" id="KW-0012">Acyltransferase</keyword>
<comment type="catalytic activity">
    <reaction evidence="13">
        <text>L-lysyl-tRNA(Lys) + a 1,2-diacyl-sn-glycero-3-phospho-(1'-sn-glycerol) = a 1,2-diacyl-sn-glycero-3-phospho-1'-(3'-O-L-lysyl)-sn-glycerol + tRNA(Lys)</text>
        <dbReference type="Rhea" id="RHEA:10668"/>
        <dbReference type="Rhea" id="RHEA-COMP:9696"/>
        <dbReference type="Rhea" id="RHEA-COMP:9697"/>
        <dbReference type="ChEBI" id="CHEBI:64716"/>
        <dbReference type="ChEBI" id="CHEBI:75792"/>
        <dbReference type="ChEBI" id="CHEBI:78442"/>
        <dbReference type="ChEBI" id="CHEBI:78529"/>
        <dbReference type="EC" id="2.3.2.3"/>
    </reaction>
</comment>
<dbReference type="InterPro" id="IPR016181">
    <property type="entry name" value="Acyl_CoA_acyltransferase"/>
</dbReference>
<evidence type="ECO:0000256" key="9">
    <source>
        <dbReference type="ARBA" id="ARBA00023098"/>
    </source>
</evidence>
<name>A0A841HP04_9GAMM</name>
<evidence type="ECO:0000256" key="6">
    <source>
        <dbReference type="ARBA" id="ARBA00022679"/>
    </source>
</evidence>
<evidence type="ECO:0000259" key="15">
    <source>
        <dbReference type="Pfam" id="PF09924"/>
    </source>
</evidence>
<feature type="transmembrane region" description="Helical" evidence="14">
    <location>
        <begin position="214"/>
        <end position="237"/>
    </location>
</feature>
<comment type="caution">
    <text evidence="16">The sequence shown here is derived from an EMBL/GenBank/DDBJ whole genome shotgun (WGS) entry which is preliminary data.</text>
</comment>
<feature type="transmembrane region" description="Helical" evidence="14">
    <location>
        <begin position="453"/>
        <end position="475"/>
    </location>
</feature>
<feature type="transmembrane region" description="Helical" evidence="14">
    <location>
        <begin position="95"/>
        <end position="117"/>
    </location>
</feature>
<organism evidence="16 17">
    <name type="scientific">Povalibacter uvarum</name>
    <dbReference type="NCBI Taxonomy" id="732238"/>
    <lineage>
        <taxon>Bacteria</taxon>
        <taxon>Pseudomonadati</taxon>
        <taxon>Pseudomonadota</taxon>
        <taxon>Gammaproteobacteria</taxon>
        <taxon>Steroidobacterales</taxon>
        <taxon>Steroidobacteraceae</taxon>
        <taxon>Povalibacter</taxon>
    </lineage>
</organism>
<gene>
    <name evidence="16" type="ORF">HNQ60_003754</name>
</gene>
<dbReference type="GO" id="GO:0050071">
    <property type="term" value="F:phosphatidylglycerol lysyltransferase activity"/>
    <property type="evidence" value="ECO:0007669"/>
    <property type="project" value="UniProtKB-EC"/>
</dbReference>
<dbReference type="Pfam" id="PF03706">
    <property type="entry name" value="LPG_synthase_TM"/>
    <property type="match status" value="1"/>
</dbReference>
<evidence type="ECO:0000256" key="8">
    <source>
        <dbReference type="ARBA" id="ARBA00022989"/>
    </source>
</evidence>
<feature type="transmembrane region" description="Helical" evidence="14">
    <location>
        <begin position="249"/>
        <end position="278"/>
    </location>
</feature>
<evidence type="ECO:0000256" key="2">
    <source>
        <dbReference type="ARBA" id="ARBA00008627"/>
    </source>
</evidence>
<dbReference type="GO" id="GO:0046677">
    <property type="term" value="P:response to antibiotic"/>
    <property type="evidence" value="ECO:0007669"/>
    <property type="project" value="UniProtKB-KW"/>
</dbReference>
<feature type="transmembrane region" description="Helical" evidence="14">
    <location>
        <begin position="172"/>
        <end position="193"/>
    </location>
</feature>
<evidence type="ECO:0000256" key="3">
    <source>
        <dbReference type="ARBA" id="ARBA00012014"/>
    </source>
</evidence>
<dbReference type="RefSeq" id="WP_184334261.1">
    <property type="nucleotide sequence ID" value="NZ_JACHHZ010000004.1"/>
</dbReference>
<dbReference type="AlphaFoldDB" id="A0A841HP04"/>
<evidence type="ECO:0000256" key="5">
    <source>
        <dbReference type="ARBA" id="ARBA00022475"/>
    </source>
</evidence>
<evidence type="ECO:0000313" key="17">
    <source>
        <dbReference type="Proteomes" id="UP000588068"/>
    </source>
</evidence>
<keyword evidence="17" id="KW-1185">Reference proteome</keyword>
<keyword evidence="10 14" id="KW-0472">Membrane</keyword>
<feature type="transmembrane region" description="Helical" evidence="14">
    <location>
        <begin position="333"/>
        <end position="352"/>
    </location>
</feature>
<keyword evidence="9" id="KW-0443">Lipid metabolism</keyword>
<reference evidence="16 17" key="1">
    <citation type="submission" date="2020-08" db="EMBL/GenBank/DDBJ databases">
        <title>Genomic Encyclopedia of Type Strains, Phase IV (KMG-IV): sequencing the most valuable type-strain genomes for metagenomic binning, comparative biology and taxonomic classification.</title>
        <authorList>
            <person name="Goeker M."/>
        </authorList>
    </citation>
    <scope>NUCLEOTIDE SEQUENCE [LARGE SCALE GENOMIC DNA]</scope>
    <source>
        <strain evidence="16 17">DSM 26723</strain>
    </source>
</reference>
<keyword evidence="7 14" id="KW-0812">Transmembrane</keyword>
<feature type="transmembrane region" description="Helical" evidence="14">
    <location>
        <begin position="20"/>
        <end position="41"/>
    </location>
</feature>